<keyword evidence="3" id="KW-1003">Cell membrane</keyword>
<dbReference type="GO" id="GO:0015232">
    <property type="term" value="F:heme transmembrane transporter activity"/>
    <property type="evidence" value="ECO:0007669"/>
    <property type="project" value="TreeGrafter"/>
</dbReference>
<keyword evidence="2" id="KW-0813">Transport</keyword>
<accession>A0AAV2JFB2</accession>
<reference evidence="8 9" key="1">
    <citation type="submission" date="2024-04" db="EMBL/GenBank/DDBJ databases">
        <authorList>
            <person name="Waldvogel A.-M."/>
            <person name="Schoenle A."/>
        </authorList>
    </citation>
    <scope>NUCLEOTIDE SEQUENCE [LARGE SCALE GENOMIC DNA]</scope>
</reference>
<evidence type="ECO:0000256" key="5">
    <source>
        <dbReference type="ARBA" id="ARBA00022989"/>
    </source>
</evidence>
<dbReference type="InterPro" id="IPR049680">
    <property type="entry name" value="FLVCR1-2_SLC49-like"/>
</dbReference>
<dbReference type="GO" id="GO:0020037">
    <property type="term" value="F:heme binding"/>
    <property type="evidence" value="ECO:0007669"/>
    <property type="project" value="TreeGrafter"/>
</dbReference>
<organism evidence="8 9">
    <name type="scientific">Knipowitschia caucasica</name>
    <name type="common">Caucasian dwarf goby</name>
    <name type="synonym">Pomatoschistus caucasicus</name>
    <dbReference type="NCBI Taxonomy" id="637954"/>
    <lineage>
        <taxon>Eukaryota</taxon>
        <taxon>Metazoa</taxon>
        <taxon>Chordata</taxon>
        <taxon>Craniata</taxon>
        <taxon>Vertebrata</taxon>
        <taxon>Euteleostomi</taxon>
        <taxon>Actinopterygii</taxon>
        <taxon>Neopterygii</taxon>
        <taxon>Teleostei</taxon>
        <taxon>Neoteleostei</taxon>
        <taxon>Acanthomorphata</taxon>
        <taxon>Gobiaria</taxon>
        <taxon>Gobiiformes</taxon>
        <taxon>Gobioidei</taxon>
        <taxon>Gobiidae</taxon>
        <taxon>Gobiinae</taxon>
        <taxon>Knipowitschia</taxon>
    </lineage>
</organism>
<comment type="subcellular location">
    <subcellularLocation>
        <location evidence="1">Cell membrane</location>
        <topology evidence="1">Multi-pass membrane protein</topology>
    </subcellularLocation>
</comment>
<evidence type="ECO:0000313" key="9">
    <source>
        <dbReference type="Proteomes" id="UP001497482"/>
    </source>
</evidence>
<dbReference type="SUPFAM" id="SSF103473">
    <property type="entry name" value="MFS general substrate transporter"/>
    <property type="match status" value="1"/>
</dbReference>
<evidence type="ECO:0000313" key="8">
    <source>
        <dbReference type="EMBL" id="CAL1575256.1"/>
    </source>
</evidence>
<keyword evidence="4 7" id="KW-0812">Transmembrane</keyword>
<proteinExistence type="predicted"/>
<evidence type="ECO:0000256" key="7">
    <source>
        <dbReference type="SAM" id="Phobius"/>
    </source>
</evidence>
<evidence type="ECO:0000256" key="3">
    <source>
        <dbReference type="ARBA" id="ARBA00022475"/>
    </source>
</evidence>
<keyword evidence="6 7" id="KW-0472">Membrane</keyword>
<dbReference type="InterPro" id="IPR036259">
    <property type="entry name" value="MFS_trans_sf"/>
</dbReference>
<dbReference type="EMBL" id="OZ035834">
    <property type="protein sequence ID" value="CAL1575256.1"/>
    <property type="molecule type" value="Genomic_DNA"/>
</dbReference>
<name>A0AAV2JFB2_KNICA</name>
<gene>
    <name evidence="8" type="ORF">KC01_LOCUS6861</name>
</gene>
<protein>
    <submittedName>
        <fullName evidence="8">Uncharacterized protein</fullName>
    </submittedName>
</protein>
<dbReference type="GO" id="GO:0097037">
    <property type="term" value="P:heme export"/>
    <property type="evidence" value="ECO:0007669"/>
    <property type="project" value="TreeGrafter"/>
</dbReference>
<dbReference type="PANTHER" id="PTHR10924:SF3">
    <property type="entry name" value="HEME TRANSPORTER FLVCR2"/>
    <property type="match status" value="1"/>
</dbReference>
<evidence type="ECO:0000256" key="2">
    <source>
        <dbReference type="ARBA" id="ARBA00022448"/>
    </source>
</evidence>
<feature type="transmembrane region" description="Helical" evidence="7">
    <location>
        <begin position="33"/>
        <end position="57"/>
    </location>
</feature>
<dbReference type="Proteomes" id="UP001497482">
    <property type="component" value="Chromosome 12"/>
</dbReference>
<dbReference type="PANTHER" id="PTHR10924">
    <property type="entry name" value="MAJOR FACILITATOR SUPERFAMILY PROTEIN-RELATED"/>
    <property type="match status" value="1"/>
</dbReference>
<evidence type="ECO:0000256" key="6">
    <source>
        <dbReference type="ARBA" id="ARBA00023136"/>
    </source>
</evidence>
<sequence length="164" mass="18279">MFVSSYSLANAFQWIQYGIISNIFSYFYNVDTFFIDCLSMLYMLMYIPFIFPVTWILDNKGLRYCALLANGLNCAGTWIKVCSAREDLFWVTVLGQTVSSLSQVFILGIPSKLASEWFGADEVSSSCAIGVFGNQVGSDVTLCASRPTVTSREFCSFLSESESD</sequence>
<evidence type="ECO:0000256" key="4">
    <source>
        <dbReference type="ARBA" id="ARBA00022692"/>
    </source>
</evidence>
<keyword evidence="5 7" id="KW-1133">Transmembrane helix</keyword>
<evidence type="ECO:0000256" key="1">
    <source>
        <dbReference type="ARBA" id="ARBA00004651"/>
    </source>
</evidence>
<keyword evidence="9" id="KW-1185">Reference proteome</keyword>
<dbReference type="GO" id="GO:0005886">
    <property type="term" value="C:plasma membrane"/>
    <property type="evidence" value="ECO:0007669"/>
    <property type="project" value="UniProtKB-SubCell"/>
</dbReference>
<dbReference type="AlphaFoldDB" id="A0AAV2JFB2"/>